<accession>A0A3B6UAG9</accession>
<dbReference type="Gene3D" id="1.20.58.930">
    <property type="match status" value="1"/>
</dbReference>
<dbReference type="Gramene" id="TraesROB_scaffold_068347_01G000200.1">
    <property type="protein sequence ID" value="TraesROB_scaffold_068347_01G000200.1"/>
    <property type="gene ID" value="TraesROB_scaffold_068347_01G000200"/>
</dbReference>
<protein>
    <recommendedName>
        <fullName evidence="5 14">Arginine decarboxylase</fullName>
        <ecNumber evidence="5 14">4.1.1.19</ecNumber>
    </recommendedName>
</protein>
<dbReference type="GO" id="GO:0008295">
    <property type="term" value="P:spermidine biosynthetic process"/>
    <property type="evidence" value="ECO:0007669"/>
    <property type="project" value="UniProtKB-KW"/>
</dbReference>
<reference evidence="16" key="2">
    <citation type="submission" date="2018-10" db="UniProtKB">
        <authorList>
            <consortium name="EnsemblPlants"/>
        </authorList>
    </citation>
    <scope>IDENTIFICATION</scope>
</reference>
<evidence type="ECO:0000259" key="15">
    <source>
        <dbReference type="Pfam" id="PF02784"/>
    </source>
</evidence>
<comment type="cofactor">
    <cofactor evidence="2 14">
        <name>Mg(2+)</name>
        <dbReference type="ChEBI" id="CHEBI:18420"/>
    </cofactor>
</comment>
<comment type="similarity">
    <text evidence="4 14">Belongs to the Orn/Lys/Arg decarboxylase class-II family. SpeA subfamily.</text>
</comment>
<dbReference type="Proteomes" id="UP000019116">
    <property type="component" value="Chromosome Un"/>
</dbReference>
<dbReference type="SMR" id="A0A3B6UAG9"/>
<comment type="catalytic activity">
    <reaction evidence="11 14">
        <text>L-arginine + H(+) = agmatine + CO2</text>
        <dbReference type="Rhea" id="RHEA:17641"/>
        <dbReference type="ChEBI" id="CHEBI:15378"/>
        <dbReference type="ChEBI" id="CHEBI:16526"/>
        <dbReference type="ChEBI" id="CHEBI:32682"/>
        <dbReference type="ChEBI" id="CHEBI:58145"/>
        <dbReference type="EC" id="4.1.1.19"/>
    </reaction>
</comment>
<dbReference type="InterPro" id="IPR000183">
    <property type="entry name" value="Orn/DAP/Arg_de-COase"/>
</dbReference>
<keyword evidence="10 14" id="KW-0456">Lyase</keyword>
<dbReference type="AlphaFoldDB" id="A0A3B6UAG9"/>
<dbReference type="InterPro" id="IPR022653">
    <property type="entry name" value="De-COase2_pyr-phos_BS"/>
</dbReference>
<evidence type="ECO:0000313" key="16">
    <source>
        <dbReference type="EnsemblPlants" id="TraesCSU02G047800.1.cds1"/>
    </source>
</evidence>
<evidence type="ECO:0000256" key="12">
    <source>
        <dbReference type="PIRSR" id="PIRSR001336-50"/>
    </source>
</evidence>
<dbReference type="Gramene" id="TraesCLE_scaffold_064756_01G000100.1">
    <property type="protein sequence ID" value="TraesCLE_scaffold_064756_01G000100.1"/>
    <property type="gene ID" value="TraesCLE_scaffold_064756_01G000100"/>
</dbReference>
<evidence type="ECO:0000256" key="11">
    <source>
        <dbReference type="ARBA" id="ARBA00049309"/>
    </source>
</evidence>
<keyword evidence="17" id="KW-1185">Reference proteome</keyword>
<evidence type="ECO:0000256" key="6">
    <source>
        <dbReference type="ARBA" id="ARBA00022793"/>
    </source>
</evidence>
<evidence type="ECO:0000256" key="9">
    <source>
        <dbReference type="ARBA" id="ARBA00023066"/>
    </source>
</evidence>
<dbReference type="Gene3D" id="3.20.20.10">
    <property type="entry name" value="Alanine racemase"/>
    <property type="match status" value="1"/>
</dbReference>
<dbReference type="PROSITE" id="PS00878">
    <property type="entry name" value="ODR_DC_2_1"/>
    <property type="match status" value="1"/>
</dbReference>
<feature type="domain" description="Orn/DAP/Arg decarboxylase 2 N-terminal" evidence="15">
    <location>
        <begin position="116"/>
        <end position="372"/>
    </location>
</feature>
<keyword evidence="6 14" id="KW-0210">Decarboxylase</keyword>
<proteinExistence type="inferred from homology"/>
<dbReference type="InterPro" id="IPR022644">
    <property type="entry name" value="De-COase2_N"/>
</dbReference>
<dbReference type="NCBIfam" id="NF003763">
    <property type="entry name" value="PRK05354.1"/>
    <property type="match status" value="1"/>
</dbReference>
<name>A0A3B6UAG9_WHEAT</name>
<dbReference type="PRINTS" id="PR01180">
    <property type="entry name" value="ARGDCRBXLASE"/>
</dbReference>
<comment type="pathway">
    <text evidence="3 14">Amine and polyamine biosynthesis; agmatine biosynthesis; agmatine from L-arginine: step 1/1.</text>
</comment>
<dbReference type="UniPathway" id="UPA00186">
    <property type="reaction ID" value="UER00284"/>
</dbReference>
<evidence type="ECO:0000256" key="1">
    <source>
        <dbReference type="ARBA" id="ARBA00001933"/>
    </source>
</evidence>
<dbReference type="InterPro" id="IPR029066">
    <property type="entry name" value="PLP-binding_barrel"/>
</dbReference>
<evidence type="ECO:0000256" key="14">
    <source>
        <dbReference type="RuleBase" id="RU003740"/>
    </source>
</evidence>
<dbReference type="PIRSF" id="PIRSF001336">
    <property type="entry name" value="Arg_decrbxlase"/>
    <property type="match status" value="1"/>
</dbReference>
<dbReference type="Gene3D" id="2.40.37.10">
    <property type="entry name" value="Lyase, Ornithine Decarboxylase, Chain A, domain 1"/>
    <property type="match status" value="1"/>
</dbReference>
<keyword evidence="7 14" id="KW-0460">Magnesium</keyword>
<evidence type="ECO:0000256" key="13">
    <source>
        <dbReference type="PIRSR" id="PIRSR600183-50"/>
    </source>
</evidence>
<dbReference type="PaxDb" id="4565-Traes_3B_E76A43B22.3"/>
<dbReference type="GO" id="GO:0009446">
    <property type="term" value="P:putrescine biosynthetic process"/>
    <property type="evidence" value="ECO:0000318"/>
    <property type="project" value="GO_Central"/>
</dbReference>
<dbReference type="SUPFAM" id="SSF50621">
    <property type="entry name" value="Alanine racemase C-terminal domain-like"/>
    <property type="match status" value="1"/>
</dbReference>
<feature type="modified residue" description="N6-(pyridoxal phosphate)lysine" evidence="12">
    <location>
        <position position="124"/>
    </location>
</feature>
<feature type="active site" description="Proton donor" evidence="13">
    <location>
        <position position="493"/>
    </location>
</feature>
<gene>
    <name evidence="16" type="primary">LOC123172421</name>
</gene>
<organism evidence="16">
    <name type="scientific">Triticum aestivum</name>
    <name type="common">Wheat</name>
    <dbReference type="NCBI Taxonomy" id="4565"/>
    <lineage>
        <taxon>Eukaryota</taxon>
        <taxon>Viridiplantae</taxon>
        <taxon>Streptophyta</taxon>
        <taxon>Embryophyta</taxon>
        <taxon>Tracheophyta</taxon>
        <taxon>Spermatophyta</taxon>
        <taxon>Magnoliopsida</taxon>
        <taxon>Liliopsida</taxon>
        <taxon>Poales</taxon>
        <taxon>Poaceae</taxon>
        <taxon>BOP clade</taxon>
        <taxon>Pooideae</taxon>
        <taxon>Triticodae</taxon>
        <taxon>Triticeae</taxon>
        <taxon>Triticinae</taxon>
        <taxon>Triticum</taxon>
    </lineage>
</organism>
<reference evidence="16" key="1">
    <citation type="submission" date="2018-08" db="EMBL/GenBank/DDBJ databases">
        <authorList>
            <person name="Rossello M."/>
        </authorList>
    </citation>
    <scope>NUCLEOTIDE SEQUENCE [LARGE SCALE GENOMIC DNA]</scope>
    <source>
        <strain evidence="16">cv. Chinese Spring</strain>
    </source>
</reference>
<dbReference type="PROSITE" id="PS00879">
    <property type="entry name" value="ODR_DC_2_2"/>
    <property type="match status" value="1"/>
</dbReference>
<dbReference type="PANTHER" id="PTHR43295:SF4">
    <property type="entry name" value="ARGININE DECARBOXYLASE"/>
    <property type="match status" value="1"/>
</dbReference>
<dbReference type="GO" id="GO:0006527">
    <property type="term" value="P:L-arginine catabolic process"/>
    <property type="evidence" value="ECO:0007669"/>
    <property type="project" value="InterPro"/>
</dbReference>
<dbReference type="STRING" id="4565.A0A3B6UAG9"/>
<evidence type="ECO:0000256" key="7">
    <source>
        <dbReference type="ARBA" id="ARBA00022842"/>
    </source>
</evidence>
<evidence type="ECO:0000256" key="3">
    <source>
        <dbReference type="ARBA" id="ARBA00004773"/>
    </source>
</evidence>
<evidence type="ECO:0000256" key="5">
    <source>
        <dbReference type="ARBA" id="ARBA00012426"/>
    </source>
</evidence>
<dbReference type="EnsemblPlants" id="TraesCSU02G047800.1">
    <property type="protein sequence ID" value="TraesCSU02G047800.1.cds1"/>
    <property type="gene ID" value="TraesCSU02G047800"/>
</dbReference>
<dbReference type="SUPFAM" id="SSF51419">
    <property type="entry name" value="PLP-binding barrel"/>
    <property type="match status" value="1"/>
</dbReference>
<dbReference type="Gramene" id="TraesCSU03G0041500.1">
    <property type="protein sequence ID" value="TraesCSU03G0041500.1.CDS1"/>
    <property type="gene ID" value="TraesCSU03G0041500"/>
</dbReference>
<dbReference type="OrthoDB" id="3717802at2759"/>
<dbReference type="Gramene" id="TraesCSU02G047800.1">
    <property type="protein sequence ID" value="TraesCSU02G047800.1.cds1"/>
    <property type="gene ID" value="TraesCSU02G047800"/>
</dbReference>
<dbReference type="Pfam" id="PF02784">
    <property type="entry name" value="Orn_Arg_deC_N"/>
    <property type="match status" value="1"/>
</dbReference>
<dbReference type="EC" id="4.1.1.19" evidence="5 14"/>
<evidence type="ECO:0000313" key="17">
    <source>
        <dbReference type="Proteomes" id="UP000019116"/>
    </source>
</evidence>
<dbReference type="InterPro" id="IPR009006">
    <property type="entry name" value="Ala_racemase/Decarboxylase_C"/>
</dbReference>
<dbReference type="InterPro" id="IPR022657">
    <property type="entry name" value="De-COase2_CS"/>
</dbReference>
<sequence length="674" mass="74165">MAWLIYLSRQTEYMDGSIMGVGSNKVKYGGLYNIQGWGAPYFTVNTEGNLCVKADGHETKAGQEMDVLHVIQAAKQKRKDIQFPMILRFPNVLKHRLDALHAAFHTAISRTGYTNTYQGVFPVKVNQNRAIVHDLVCFGHAYSYGLEAGSKPELLIAMSCLTKEANSRAFLVCNGYKDAEYVRLALSARAIGLNAIMVLDMEEELDIIIHQSSKLGVEPVIGVRAKLLTKIPGHYGSTAGKHGKFGLPADRIYEVAKKLKGLNKLHWLKLLHFHVGSMIPTTELVAKAATEAADIYCTLVNKYDAAEMTTLDCGGGLGIDYDGTRSADSDISVAYGLEEYASSIVQAVRTTCDKAMVSHPVLCTESGQAMVSHHSMIILESLSAIPEPKDDDDEDTPEQLRTKIQHHYSASNLPTSAAVMDLQKHGIEAYKLAKKLSKRIAGDANTIYNYHMNLSVFSLLPDMWGIKWRFPMMPVSRLNEEPTRMSTLIDLTCDSDGKIDKFIGNAETLPLHPLPLDPDPERGGCYYLAVLLSGAYQEALSNKHNLFGGPSIVRVEKSTATATGFQIATADLGPTTEELISTMRYNVRQDIVGVIQRRAIEIGVWGMVGEVVHTGLTTMPYLIVEDHAASSWKHQGGLDGKDESIVKMVFRQVSRLLCLPFTWSIPSKRIGSAA</sequence>
<dbReference type="PRINTS" id="PR01179">
    <property type="entry name" value="ODADCRBXLASE"/>
</dbReference>
<evidence type="ECO:0000256" key="8">
    <source>
        <dbReference type="ARBA" id="ARBA00022898"/>
    </source>
</evidence>
<comment type="cofactor">
    <cofactor evidence="1 12 14">
        <name>pyridoxal 5'-phosphate</name>
        <dbReference type="ChEBI" id="CHEBI:597326"/>
    </cofactor>
</comment>
<dbReference type="InterPro" id="IPR002985">
    <property type="entry name" value="Arg_decrbxlase"/>
</dbReference>
<keyword evidence="9 14" id="KW-0745">Spermidine biosynthesis</keyword>
<dbReference type="PANTHER" id="PTHR43295">
    <property type="entry name" value="ARGININE DECARBOXYLASE"/>
    <property type="match status" value="1"/>
</dbReference>
<evidence type="ECO:0000256" key="2">
    <source>
        <dbReference type="ARBA" id="ARBA00001946"/>
    </source>
</evidence>
<dbReference type="CDD" id="cd06830">
    <property type="entry name" value="PLPDE_III_ADC"/>
    <property type="match status" value="1"/>
</dbReference>
<evidence type="ECO:0000256" key="4">
    <source>
        <dbReference type="ARBA" id="ARBA00008357"/>
    </source>
</evidence>
<dbReference type="GO" id="GO:0008792">
    <property type="term" value="F:arginine decarboxylase activity"/>
    <property type="evidence" value="ECO:0000318"/>
    <property type="project" value="GO_Central"/>
</dbReference>
<evidence type="ECO:0000256" key="10">
    <source>
        <dbReference type="ARBA" id="ARBA00023239"/>
    </source>
</evidence>
<keyword evidence="8 12" id="KW-0663">Pyridoxal phosphate</keyword>